<keyword evidence="3" id="KW-1185">Reference proteome</keyword>
<feature type="transmembrane region" description="Helical" evidence="1">
    <location>
        <begin position="14"/>
        <end position="35"/>
    </location>
</feature>
<keyword evidence="1" id="KW-0472">Membrane</keyword>
<organism evidence="2 3">
    <name type="scientific">Psychrobacter sanguinis</name>
    <dbReference type="NCBI Taxonomy" id="861445"/>
    <lineage>
        <taxon>Bacteria</taxon>
        <taxon>Pseudomonadati</taxon>
        <taxon>Pseudomonadota</taxon>
        <taxon>Gammaproteobacteria</taxon>
        <taxon>Moraxellales</taxon>
        <taxon>Moraxellaceae</taxon>
        <taxon>Psychrobacter</taxon>
    </lineage>
</organism>
<feature type="transmembrane region" description="Helical" evidence="1">
    <location>
        <begin position="130"/>
        <end position="147"/>
    </location>
</feature>
<dbReference type="OrthoDB" id="121772at2"/>
<dbReference type="Pfam" id="PF09900">
    <property type="entry name" value="DUF2127"/>
    <property type="match status" value="1"/>
</dbReference>
<feature type="transmembrane region" description="Helical" evidence="1">
    <location>
        <begin position="75"/>
        <end position="92"/>
    </location>
</feature>
<reference evidence="2 3" key="1">
    <citation type="journal article" date="2019" name="PLoS ONE">
        <title>Pup mortality in New Zealand sea lions (Phocarctos hookeri) at Enderby Island, Auckland Islands, 2013-18.</title>
        <authorList>
            <person name="Michael S.A."/>
            <person name="Hayman D.T.S."/>
            <person name="Gray R."/>
            <person name="Zhang J."/>
            <person name="Rogers L."/>
            <person name="Roe W.D."/>
        </authorList>
    </citation>
    <scope>NUCLEOTIDE SEQUENCE [LARGE SCALE GENOMIC DNA]</scope>
    <source>
        <strain evidence="2 3">SM868</strain>
    </source>
</reference>
<dbReference type="EMBL" id="WFKQ01000012">
    <property type="protein sequence ID" value="MUG33264.1"/>
    <property type="molecule type" value="Genomic_DNA"/>
</dbReference>
<sequence length="156" mass="17644">MTESPQVSGSIKAVTLYEVVKGVGAVLAALALWAWHSDVTDFISLANTAWVERFGTLFSVQVAALTQAAHQASQNWHIFTLIILGYASLRFIEAYGLWKDKTWAYWYSVLGYGIFIPVEVYYLIVRPFDWIKLGVLLLNVVVVIVVYKQMRRKGLL</sequence>
<protein>
    <submittedName>
        <fullName evidence="2">DUF2127 domain-containing protein</fullName>
    </submittedName>
</protein>
<name>A0A844M390_9GAMM</name>
<dbReference type="InterPro" id="IPR021125">
    <property type="entry name" value="DUF2127"/>
</dbReference>
<feature type="transmembrane region" description="Helical" evidence="1">
    <location>
        <begin position="104"/>
        <end position="124"/>
    </location>
</feature>
<evidence type="ECO:0000256" key="1">
    <source>
        <dbReference type="SAM" id="Phobius"/>
    </source>
</evidence>
<keyword evidence="1" id="KW-1133">Transmembrane helix</keyword>
<dbReference type="Proteomes" id="UP000442109">
    <property type="component" value="Unassembled WGS sequence"/>
</dbReference>
<dbReference type="RefSeq" id="WP_011961071.1">
    <property type="nucleotide sequence ID" value="NZ_WFKQ01000012.1"/>
</dbReference>
<comment type="caution">
    <text evidence="2">The sequence shown here is derived from an EMBL/GenBank/DDBJ whole genome shotgun (WGS) entry which is preliminary data.</text>
</comment>
<accession>A0A844M390</accession>
<keyword evidence="1" id="KW-0812">Transmembrane</keyword>
<gene>
    <name evidence="2" type="ORF">GB996_10745</name>
</gene>
<dbReference type="AlphaFoldDB" id="A0A844M390"/>
<proteinExistence type="predicted"/>
<evidence type="ECO:0000313" key="2">
    <source>
        <dbReference type="EMBL" id="MUG33264.1"/>
    </source>
</evidence>
<evidence type="ECO:0000313" key="3">
    <source>
        <dbReference type="Proteomes" id="UP000442109"/>
    </source>
</evidence>